<reference evidence="1" key="1">
    <citation type="submission" date="2020-04" db="EMBL/GenBank/DDBJ databases">
        <authorList>
            <person name="Chiriac C."/>
            <person name="Salcher M."/>
            <person name="Ghai R."/>
            <person name="Kavagutti S V."/>
        </authorList>
    </citation>
    <scope>NUCLEOTIDE SEQUENCE</scope>
</reference>
<protein>
    <submittedName>
        <fullName evidence="1">Uncharacterized protein</fullName>
    </submittedName>
</protein>
<gene>
    <name evidence="1" type="ORF">UFOVP457_64</name>
</gene>
<sequence length="182" mass="21204">MIELNCTYEESKKILELGYDFSPLCPFYRVVKGKSISIFNGIEFILNRGLIDRLESELLVELDREEIHPNLGKSYRKSLVEKNIFDEIIPIIPKAALEACLPLELPILNENIDESWKLYLLKNLYGAGTISYQKILSLPADEIYKIHRADWDKLIVSAFEAFTWCHENYPEELRKKFDEVMG</sequence>
<dbReference type="EMBL" id="LR796435">
    <property type="protein sequence ID" value="CAB4144724.1"/>
    <property type="molecule type" value="Genomic_DNA"/>
</dbReference>
<accession>A0A6J5MDQ1</accession>
<evidence type="ECO:0000313" key="1">
    <source>
        <dbReference type="EMBL" id="CAB4144724.1"/>
    </source>
</evidence>
<name>A0A6J5MDQ1_9CAUD</name>
<proteinExistence type="predicted"/>
<organism evidence="1">
    <name type="scientific">uncultured Caudovirales phage</name>
    <dbReference type="NCBI Taxonomy" id="2100421"/>
    <lineage>
        <taxon>Viruses</taxon>
        <taxon>Duplodnaviria</taxon>
        <taxon>Heunggongvirae</taxon>
        <taxon>Uroviricota</taxon>
        <taxon>Caudoviricetes</taxon>
        <taxon>Peduoviridae</taxon>
        <taxon>Maltschvirus</taxon>
        <taxon>Maltschvirus maltsch</taxon>
    </lineage>
</organism>